<feature type="non-terminal residue" evidence="3">
    <location>
        <position position="294"/>
    </location>
</feature>
<accession>A0A382JL40</accession>
<dbReference type="PANTHER" id="PTHR43153">
    <property type="entry name" value="ELECTRON TRANSFER FLAVOPROTEIN ALPHA"/>
    <property type="match status" value="1"/>
</dbReference>
<dbReference type="AlphaFoldDB" id="A0A382JL40"/>
<dbReference type="Gene3D" id="3.40.50.1220">
    <property type="entry name" value="TPP-binding domain"/>
    <property type="match status" value="1"/>
</dbReference>
<organism evidence="3">
    <name type="scientific">marine metagenome</name>
    <dbReference type="NCBI Taxonomy" id="408172"/>
    <lineage>
        <taxon>unclassified sequences</taxon>
        <taxon>metagenomes</taxon>
        <taxon>ecological metagenomes</taxon>
    </lineage>
</organism>
<dbReference type="EMBL" id="UINC01074820">
    <property type="protein sequence ID" value="SVC12395.1"/>
    <property type="molecule type" value="Genomic_DNA"/>
</dbReference>
<gene>
    <name evidence="3" type="ORF">METZ01_LOCUS265249</name>
</gene>
<dbReference type="SMART" id="SM00893">
    <property type="entry name" value="ETF"/>
    <property type="match status" value="1"/>
</dbReference>
<evidence type="ECO:0000256" key="1">
    <source>
        <dbReference type="ARBA" id="ARBA00005817"/>
    </source>
</evidence>
<dbReference type="InterPro" id="IPR029035">
    <property type="entry name" value="DHS-like_NAD/FAD-binding_dom"/>
</dbReference>
<evidence type="ECO:0000313" key="3">
    <source>
        <dbReference type="EMBL" id="SVC12395.1"/>
    </source>
</evidence>
<dbReference type="Pfam" id="PF00766">
    <property type="entry name" value="ETF_alpha"/>
    <property type="match status" value="1"/>
</dbReference>
<sequence>MDILIILEDNNGKIHRMGLESIAAAQKMADSLGFSMGAVVLGSNADVLAEEASEYNIGEVIKINDSLLGSYSADGYAEAVKQIIEQEAPTYVLFGHSYQVRDYAPKVSAKMMKPLLVDNVAVNMDGGKVVFTKQMFNAKLFSDLTPSGEGPYLVSFQSAAFSSEAAETGSATIRDASVNLDASMIKTESEDPFQEEAGGVDLSSAELIVSIGRGIGKEENIPLAQSLAAALGAELASSRPVVDAGWLPSAHQVGSSGQSVSPKMYLALGMSGAIQHVVGMKGSKNIVAINKDPE</sequence>
<dbReference type="InterPro" id="IPR014729">
    <property type="entry name" value="Rossmann-like_a/b/a_fold"/>
</dbReference>
<reference evidence="3" key="1">
    <citation type="submission" date="2018-05" db="EMBL/GenBank/DDBJ databases">
        <authorList>
            <person name="Lanie J.A."/>
            <person name="Ng W.-L."/>
            <person name="Kazmierczak K.M."/>
            <person name="Andrzejewski T.M."/>
            <person name="Davidsen T.M."/>
            <person name="Wayne K.J."/>
            <person name="Tettelin H."/>
            <person name="Glass J.I."/>
            <person name="Rusch D."/>
            <person name="Podicherti R."/>
            <person name="Tsui H.-C.T."/>
            <person name="Winkler M.E."/>
        </authorList>
    </citation>
    <scope>NUCLEOTIDE SEQUENCE</scope>
</reference>
<dbReference type="PIRSF" id="PIRSF000089">
    <property type="entry name" value="Electra_flavoP_a"/>
    <property type="match status" value="1"/>
</dbReference>
<dbReference type="InterPro" id="IPR014731">
    <property type="entry name" value="ETF_asu_C"/>
</dbReference>
<dbReference type="InterPro" id="IPR001308">
    <property type="entry name" value="ETF_a/FixB"/>
</dbReference>
<dbReference type="Gene3D" id="3.40.50.620">
    <property type="entry name" value="HUPs"/>
    <property type="match status" value="1"/>
</dbReference>
<comment type="similarity">
    <text evidence="1">Belongs to the ETF alpha-subunit/FixB family.</text>
</comment>
<proteinExistence type="inferred from homology"/>
<dbReference type="SUPFAM" id="SSF52467">
    <property type="entry name" value="DHS-like NAD/FAD-binding domain"/>
    <property type="match status" value="1"/>
</dbReference>
<dbReference type="Pfam" id="PF01012">
    <property type="entry name" value="ETF"/>
    <property type="match status" value="1"/>
</dbReference>
<feature type="domain" description="Electron transfer flavoprotein alpha/beta-subunit N-terminal" evidence="2">
    <location>
        <begin position="3"/>
        <end position="197"/>
    </location>
</feature>
<dbReference type="SUPFAM" id="SSF52402">
    <property type="entry name" value="Adenine nucleotide alpha hydrolases-like"/>
    <property type="match status" value="1"/>
</dbReference>
<dbReference type="PANTHER" id="PTHR43153:SF1">
    <property type="entry name" value="ELECTRON TRANSFER FLAVOPROTEIN SUBUNIT ALPHA, MITOCHONDRIAL"/>
    <property type="match status" value="1"/>
</dbReference>
<dbReference type="GO" id="GO:0050660">
    <property type="term" value="F:flavin adenine dinucleotide binding"/>
    <property type="evidence" value="ECO:0007669"/>
    <property type="project" value="InterPro"/>
</dbReference>
<protein>
    <recommendedName>
        <fullName evidence="2">Electron transfer flavoprotein alpha/beta-subunit N-terminal domain-containing protein</fullName>
    </recommendedName>
</protein>
<evidence type="ECO:0000259" key="2">
    <source>
        <dbReference type="SMART" id="SM00893"/>
    </source>
</evidence>
<dbReference type="GO" id="GO:0009055">
    <property type="term" value="F:electron transfer activity"/>
    <property type="evidence" value="ECO:0007669"/>
    <property type="project" value="InterPro"/>
</dbReference>
<dbReference type="InterPro" id="IPR014730">
    <property type="entry name" value="ETF_a/b_N"/>
</dbReference>
<name>A0A382JL40_9ZZZZ</name>
<dbReference type="GO" id="GO:0033539">
    <property type="term" value="P:fatty acid beta-oxidation using acyl-CoA dehydrogenase"/>
    <property type="evidence" value="ECO:0007669"/>
    <property type="project" value="TreeGrafter"/>
</dbReference>